<dbReference type="GO" id="GO:0019316">
    <property type="term" value="P:D-allose catabolic process"/>
    <property type="evidence" value="ECO:0007669"/>
    <property type="project" value="TreeGrafter"/>
</dbReference>
<comment type="similarity">
    <text evidence="1">Belongs to the LacAB/RpiB family.</text>
</comment>
<organism evidence="4">
    <name type="scientific">Schlesneria paludicola</name>
    <dbReference type="NCBI Taxonomy" id="360056"/>
    <lineage>
        <taxon>Bacteria</taxon>
        <taxon>Pseudomonadati</taxon>
        <taxon>Planctomycetota</taxon>
        <taxon>Planctomycetia</taxon>
        <taxon>Planctomycetales</taxon>
        <taxon>Planctomycetaceae</taxon>
        <taxon>Schlesneria</taxon>
    </lineage>
</organism>
<dbReference type="Gene3D" id="3.40.1400.10">
    <property type="entry name" value="Sugar-phosphate isomerase, RpiB/LacA/LacB"/>
    <property type="match status" value="1"/>
</dbReference>
<dbReference type="EC" id="5.3.1.6" evidence="4"/>
<name>A0A7C4QPY7_9PLAN</name>
<sequence length="157" mass="17369">MKIAVASDHRGFEVKAKILEQLTELGHEAVDFGPTTRESVDYPDFAAKVAQAVSRREVDRGILICGTGIGMCIVANKFRGVRAADCRDDLTAEMSRRHNDANVLCLSADLLGERLVTRMVEIWLTTQFEGGRHARRLEKIAQLEQQSACDPEATPNT</sequence>
<feature type="active site" description="Proton donor" evidence="3">
    <location>
        <position position="98"/>
    </location>
</feature>
<feature type="active site" description="Proton acceptor" evidence="3">
    <location>
        <position position="65"/>
    </location>
</feature>
<protein>
    <submittedName>
        <fullName evidence="4">Ribose 5-phosphate isomerase B</fullName>
        <ecNumber evidence="4">5.3.1.6</ecNumber>
    </submittedName>
</protein>
<dbReference type="AlphaFoldDB" id="A0A7C4QPY7"/>
<dbReference type="NCBIfam" id="TIGR01120">
    <property type="entry name" value="rpiB"/>
    <property type="match status" value="1"/>
</dbReference>
<dbReference type="GO" id="GO:0004751">
    <property type="term" value="F:ribose-5-phosphate isomerase activity"/>
    <property type="evidence" value="ECO:0007669"/>
    <property type="project" value="UniProtKB-EC"/>
</dbReference>
<dbReference type="InterPro" id="IPR004785">
    <property type="entry name" value="RpiB"/>
</dbReference>
<dbReference type="NCBIfam" id="TIGR00689">
    <property type="entry name" value="rpiB_lacA_lacB"/>
    <property type="match status" value="1"/>
</dbReference>
<accession>A0A7C4QPY7</accession>
<gene>
    <name evidence="4" type="primary">rpiB</name>
    <name evidence="4" type="ORF">ENS64_15395</name>
</gene>
<dbReference type="PANTHER" id="PTHR30345">
    <property type="entry name" value="RIBOSE-5-PHOSPHATE ISOMERASE B"/>
    <property type="match status" value="1"/>
</dbReference>
<evidence type="ECO:0000313" key="4">
    <source>
        <dbReference type="EMBL" id="HGT40627.1"/>
    </source>
</evidence>
<dbReference type="Pfam" id="PF02502">
    <property type="entry name" value="LacAB_rpiB"/>
    <property type="match status" value="1"/>
</dbReference>
<dbReference type="PIRSF" id="PIRSF005384">
    <property type="entry name" value="RpiB_LacA_B"/>
    <property type="match status" value="1"/>
</dbReference>
<dbReference type="GO" id="GO:0009052">
    <property type="term" value="P:pentose-phosphate shunt, non-oxidative branch"/>
    <property type="evidence" value="ECO:0007669"/>
    <property type="project" value="TreeGrafter"/>
</dbReference>
<proteinExistence type="inferred from homology"/>
<dbReference type="EMBL" id="DSVQ01000018">
    <property type="protein sequence ID" value="HGT40627.1"/>
    <property type="molecule type" value="Genomic_DNA"/>
</dbReference>
<dbReference type="SUPFAM" id="SSF89623">
    <property type="entry name" value="Ribose/Galactose isomerase RpiB/AlsB"/>
    <property type="match status" value="1"/>
</dbReference>
<dbReference type="InterPro" id="IPR036569">
    <property type="entry name" value="RpiB_LacA_LacB_sf"/>
</dbReference>
<dbReference type="NCBIfam" id="NF004051">
    <property type="entry name" value="PRK05571.1"/>
    <property type="match status" value="1"/>
</dbReference>
<dbReference type="InterPro" id="IPR003500">
    <property type="entry name" value="RpiB_LacA_LacB"/>
</dbReference>
<keyword evidence="2 4" id="KW-0413">Isomerase</keyword>
<dbReference type="PANTHER" id="PTHR30345:SF0">
    <property type="entry name" value="DNA DAMAGE-REPAIR_TOLERATION PROTEIN DRT102"/>
    <property type="match status" value="1"/>
</dbReference>
<evidence type="ECO:0000256" key="1">
    <source>
        <dbReference type="ARBA" id="ARBA00008754"/>
    </source>
</evidence>
<evidence type="ECO:0000256" key="3">
    <source>
        <dbReference type="PIRSR" id="PIRSR005384-1"/>
    </source>
</evidence>
<comment type="caution">
    <text evidence="4">The sequence shown here is derived from an EMBL/GenBank/DDBJ whole genome shotgun (WGS) entry which is preliminary data.</text>
</comment>
<reference evidence="4" key="1">
    <citation type="journal article" date="2020" name="mSystems">
        <title>Genome- and Community-Level Interaction Insights into Carbon Utilization and Element Cycling Functions of Hydrothermarchaeota in Hydrothermal Sediment.</title>
        <authorList>
            <person name="Zhou Z."/>
            <person name="Liu Y."/>
            <person name="Xu W."/>
            <person name="Pan J."/>
            <person name="Luo Z.H."/>
            <person name="Li M."/>
        </authorList>
    </citation>
    <scope>NUCLEOTIDE SEQUENCE [LARGE SCALE GENOMIC DNA]</scope>
    <source>
        <strain evidence="4">SpSt-508</strain>
    </source>
</reference>
<evidence type="ECO:0000256" key="2">
    <source>
        <dbReference type="ARBA" id="ARBA00023235"/>
    </source>
</evidence>